<dbReference type="VEuPathDB" id="FungiDB:MPH_00897"/>
<accession>K2SH29</accession>
<sequence>MSGTSPRSNVPRPGQRSAPHVPERVMFQWDSRIAVHLGAKARNQGSCLRYWICVLLNNLLPVVPKDFKRIRVLPEFAPDGMDICQFRGSRWDSKDPVTVLRNGSAVERLHYLQDRLKLGSLGMLLRLPRVNPDVFDGDIPRLQVG</sequence>
<gene>
    <name evidence="2" type="ORF">MPH_00897</name>
</gene>
<evidence type="ECO:0000313" key="3">
    <source>
        <dbReference type="Proteomes" id="UP000007129"/>
    </source>
</evidence>
<proteinExistence type="predicted"/>
<dbReference type="HOGENOM" id="CLU_1787194_0_0_1"/>
<evidence type="ECO:0000256" key="1">
    <source>
        <dbReference type="SAM" id="MobiDB-lite"/>
    </source>
</evidence>
<reference evidence="2 3" key="1">
    <citation type="journal article" date="2012" name="BMC Genomics">
        <title>Tools to kill: Genome of one of the most destructive plant pathogenic fungi Macrophomina phaseolina.</title>
        <authorList>
            <person name="Islam M.S."/>
            <person name="Haque M.S."/>
            <person name="Islam M.M."/>
            <person name="Emdad E.M."/>
            <person name="Halim A."/>
            <person name="Hossen Q.M.M."/>
            <person name="Hossain M.Z."/>
            <person name="Ahmed B."/>
            <person name="Rahim S."/>
            <person name="Rahman M.S."/>
            <person name="Alam M.M."/>
            <person name="Hou S."/>
            <person name="Wan X."/>
            <person name="Saito J.A."/>
            <person name="Alam M."/>
        </authorList>
    </citation>
    <scope>NUCLEOTIDE SEQUENCE [LARGE SCALE GENOMIC DNA]</scope>
    <source>
        <strain evidence="2 3">MS6</strain>
    </source>
</reference>
<evidence type="ECO:0000313" key="2">
    <source>
        <dbReference type="EMBL" id="EKG21774.1"/>
    </source>
</evidence>
<comment type="caution">
    <text evidence="2">The sequence shown here is derived from an EMBL/GenBank/DDBJ whole genome shotgun (WGS) entry which is preliminary data.</text>
</comment>
<name>K2SH29_MACPH</name>
<protein>
    <submittedName>
        <fullName evidence="2">Uncharacterized protein</fullName>
    </submittedName>
</protein>
<dbReference type="EMBL" id="AHHD01000036">
    <property type="protein sequence ID" value="EKG21774.1"/>
    <property type="molecule type" value="Genomic_DNA"/>
</dbReference>
<feature type="region of interest" description="Disordered" evidence="1">
    <location>
        <begin position="1"/>
        <end position="21"/>
    </location>
</feature>
<dbReference type="Proteomes" id="UP000007129">
    <property type="component" value="Unassembled WGS sequence"/>
</dbReference>
<dbReference type="InParanoid" id="K2SH29"/>
<dbReference type="AlphaFoldDB" id="K2SH29"/>
<organism evidence="2 3">
    <name type="scientific">Macrophomina phaseolina (strain MS6)</name>
    <name type="common">Charcoal rot fungus</name>
    <dbReference type="NCBI Taxonomy" id="1126212"/>
    <lineage>
        <taxon>Eukaryota</taxon>
        <taxon>Fungi</taxon>
        <taxon>Dikarya</taxon>
        <taxon>Ascomycota</taxon>
        <taxon>Pezizomycotina</taxon>
        <taxon>Dothideomycetes</taxon>
        <taxon>Dothideomycetes incertae sedis</taxon>
        <taxon>Botryosphaeriales</taxon>
        <taxon>Botryosphaeriaceae</taxon>
        <taxon>Macrophomina</taxon>
    </lineage>
</organism>